<keyword evidence="1" id="KW-0812">Transmembrane</keyword>
<dbReference type="InterPro" id="IPR045886">
    <property type="entry name" value="ThiF/MoeB/HesA"/>
</dbReference>
<dbReference type="SUPFAM" id="SSF69572">
    <property type="entry name" value="Activating enzymes of the ubiquitin-like proteins"/>
    <property type="match status" value="1"/>
</dbReference>
<keyword evidence="4" id="KW-1185">Reference proteome</keyword>
<dbReference type="InterPro" id="IPR035985">
    <property type="entry name" value="Ubiquitin-activating_enz"/>
</dbReference>
<accession>A0A9P6IKA2</accession>
<proteinExistence type="predicted"/>
<feature type="non-terminal residue" evidence="3">
    <location>
        <position position="213"/>
    </location>
</feature>
<dbReference type="Pfam" id="PF00899">
    <property type="entry name" value="ThiF"/>
    <property type="match status" value="1"/>
</dbReference>
<dbReference type="InterPro" id="IPR000594">
    <property type="entry name" value="ThiF_NAD_FAD-bd"/>
</dbReference>
<keyword evidence="1" id="KW-1133">Transmembrane helix</keyword>
<feature type="domain" description="THIF-type NAD/FAD binding fold" evidence="2">
    <location>
        <begin position="171"/>
        <end position="213"/>
    </location>
</feature>
<dbReference type="PANTHER" id="PTHR43267:SF2">
    <property type="entry name" value="TRNA THREONYLCARBAMOYLADENOSINE DEHYDRATASE 1-RELATED"/>
    <property type="match status" value="1"/>
</dbReference>
<dbReference type="EMBL" id="JAAAHW010011053">
    <property type="protein sequence ID" value="KAF9921311.1"/>
    <property type="molecule type" value="Genomic_DNA"/>
</dbReference>
<dbReference type="AlphaFoldDB" id="A0A9P6IKA2"/>
<reference evidence="3" key="1">
    <citation type="journal article" date="2020" name="Fungal Divers.">
        <title>Resolving the Mortierellaceae phylogeny through synthesis of multi-gene phylogenetics and phylogenomics.</title>
        <authorList>
            <person name="Vandepol N."/>
            <person name="Liber J."/>
            <person name="Desiro A."/>
            <person name="Na H."/>
            <person name="Kennedy M."/>
            <person name="Barry K."/>
            <person name="Grigoriev I.V."/>
            <person name="Miller A.N."/>
            <person name="O'Donnell K."/>
            <person name="Stajich J.E."/>
            <person name="Bonito G."/>
        </authorList>
    </citation>
    <scope>NUCLEOTIDE SEQUENCE</scope>
    <source>
        <strain evidence="3">MES-2147</strain>
    </source>
</reference>
<protein>
    <recommendedName>
        <fullName evidence="2">THIF-type NAD/FAD binding fold domain-containing protein</fullName>
    </recommendedName>
</protein>
<dbReference type="PANTHER" id="PTHR43267">
    <property type="entry name" value="TRNA THREONYLCARBAMOYLADENOSINE DEHYDRATASE"/>
    <property type="match status" value="1"/>
</dbReference>
<dbReference type="GO" id="GO:0061504">
    <property type="term" value="P:cyclic threonylcarbamoyladenosine biosynthetic process"/>
    <property type="evidence" value="ECO:0007669"/>
    <property type="project" value="TreeGrafter"/>
</dbReference>
<keyword evidence="1" id="KW-0472">Membrane</keyword>
<evidence type="ECO:0000313" key="4">
    <source>
        <dbReference type="Proteomes" id="UP000749646"/>
    </source>
</evidence>
<evidence type="ECO:0000313" key="3">
    <source>
        <dbReference type="EMBL" id="KAF9921311.1"/>
    </source>
</evidence>
<gene>
    <name evidence="3" type="ORF">BGZ65_010447</name>
</gene>
<dbReference type="GO" id="GO:0008641">
    <property type="term" value="F:ubiquitin-like modifier activating enzyme activity"/>
    <property type="evidence" value="ECO:0007669"/>
    <property type="project" value="InterPro"/>
</dbReference>
<feature type="transmembrane region" description="Helical" evidence="1">
    <location>
        <begin position="12"/>
        <end position="31"/>
    </location>
</feature>
<evidence type="ECO:0000259" key="2">
    <source>
        <dbReference type="Pfam" id="PF00899"/>
    </source>
</evidence>
<evidence type="ECO:0000256" key="1">
    <source>
        <dbReference type="SAM" id="Phobius"/>
    </source>
</evidence>
<name>A0A9P6IKA2_9FUNG</name>
<dbReference type="OrthoDB" id="3267168at2759"/>
<comment type="caution">
    <text evidence="3">The sequence shown here is derived from an EMBL/GenBank/DDBJ whole genome shotgun (WGS) entry which is preliminary data.</text>
</comment>
<organism evidence="3 4">
    <name type="scientific">Modicella reniformis</name>
    <dbReference type="NCBI Taxonomy" id="1440133"/>
    <lineage>
        <taxon>Eukaryota</taxon>
        <taxon>Fungi</taxon>
        <taxon>Fungi incertae sedis</taxon>
        <taxon>Mucoromycota</taxon>
        <taxon>Mortierellomycotina</taxon>
        <taxon>Mortierellomycetes</taxon>
        <taxon>Mortierellales</taxon>
        <taxon>Mortierellaceae</taxon>
        <taxon>Modicella</taxon>
    </lineage>
</organism>
<dbReference type="GO" id="GO:0061503">
    <property type="term" value="F:tRNA threonylcarbamoyladenosine dehydratase"/>
    <property type="evidence" value="ECO:0007669"/>
    <property type="project" value="TreeGrafter"/>
</dbReference>
<dbReference type="Proteomes" id="UP000749646">
    <property type="component" value="Unassembled WGS sequence"/>
</dbReference>
<dbReference type="GO" id="GO:0005741">
    <property type="term" value="C:mitochondrial outer membrane"/>
    <property type="evidence" value="ECO:0007669"/>
    <property type="project" value="TreeGrafter"/>
</dbReference>
<dbReference type="Gene3D" id="3.40.50.720">
    <property type="entry name" value="NAD(P)-binding Rossmann-like Domain"/>
    <property type="match status" value="1"/>
</dbReference>
<sequence length="213" mass="23422">MSTSSSTSQATKLALVALVASFTTTAVILSFQGSQRKRRVKQLKDELHKSMPPPPIFDASRELHSNNLTGVNQPLLQAFHGQQLRQKLIQDESFAFDTDLIQEQMGKTIEFFGQERFEKLRNSFVIIVGAGKVDIEPKEWSVAYLDSAIMSIETTFAHPNILNSTTSPSTGGVGSWAANMLIRSGVGKIRLIDFDQVSLSSLNRHATAVQADV</sequence>